<dbReference type="InterPro" id="IPR039426">
    <property type="entry name" value="TonB-dep_rcpt-like"/>
</dbReference>
<evidence type="ECO:0000256" key="3">
    <source>
        <dbReference type="ARBA" id="ARBA00022452"/>
    </source>
</evidence>
<dbReference type="SUPFAM" id="SSF56935">
    <property type="entry name" value="Porins"/>
    <property type="match status" value="1"/>
</dbReference>
<dbReference type="GO" id="GO:0009279">
    <property type="term" value="C:cell outer membrane"/>
    <property type="evidence" value="ECO:0007669"/>
    <property type="project" value="UniProtKB-SubCell"/>
</dbReference>
<dbReference type="InterPro" id="IPR012910">
    <property type="entry name" value="Plug_dom"/>
</dbReference>
<feature type="signal peptide" evidence="10">
    <location>
        <begin position="1"/>
        <end position="18"/>
    </location>
</feature>
<feature type="domain" description="TonB-dependent receptor-like beta-barrel" evidence="11">
    <location>
        <begin position="339"/>
        <end position="892"/>
    </location>
</feature>
<accession>A0A2I2MAZ0</accession>
<dbReference type="Proteomes" id="UP000490060">
    <property type="component" value="Unassembled WGS sequence"/>
</dbReference>
<name>A0A2I2MAZ0_9FLAO</name>
<evidence type="ECO:0000256" key="6">
    <source>
        <dbReference type="ARBA" id="ARBA00023136"/>
    </source>
</evidence>
<proteinExistence type="inferred from homology"/>
<evidence type="ECO:0000256" key="10">
    <source>
        <dbReference type="SAM" id="SignalP"/>
    </source>
</evidence>
<keyword evidence="5 9" id="KW-0798">TonB box</keyword>
<dbReference type="Pfam" id="PF07715">
    <property type="entry name" value="Plug"/>
    <property type="match status" value="1"/>
</dbReference>
<feature type="domain" description="TonB-dependent receptor plug" evidence="12">
    <location>
        <begin position="112"/>
        <end position="240"/>
    </location>
</feature>
<keyword evidence="2 8" id="KW-0813">Transport</keyword>
<sequence length="1014" mass="111650">MNKILTFLIVMISSVILAQTEIKGKVVDEFDMPITGANIIIKKKAKGTSTNFDGVFTLKAAINDELVVSFMGFKTRFIRVKSTKFLKIILKEDANQLAEVIITSLGIKKEKKALGYSATELKAADINIVKTNNIVNSLSGKVAGLQVTGASTGVASSSRVVIRGESSLNINSNEPLFILDGTPVNNNIFGVGGNATNQRDMPTDYGNGLSELNADDFESVTVLKGAAASALYGSRAANGVIVITTKKGKKNNGIGVEINSSTMASTALRLPELQTKFGGGWAGKYASDYGTNFGPDLNGKVIDQEVSLGEYVKKPFKNRYNLKDFFKTGFSFQNSIALSKSTDTGSFYLSYGNVHNTGIVPNTNLKGNNYRLNMSRTITDKWTVNVNANYINRKSDNLTVSGYGSQGIMYNLLWNYINTDLKDHKNYWIEKDVKQRRLFSWGDNPWFIVNENINAFNKTRLLGNISSNYQLTDKLSLLTRIGLDESNDFRWSRRSIGSHRNPNGMYREQKIKFSELNADALLSYSNNFADFTTKTSLGTNTFKQKITEGFMQGDGLAIPGMYTAQNINVSAVKRSSLYQKEINSVYAFTNIGFKKYLYLDFSVRNDWSSTLPSSNNSYFYPAASMSFLASEVFQMPNFIDFLKVRANIAKVGKDTDPYRLKTAYNYGTLNGTLTNSSQLLNANLKPETTVSTEFGIESYFLNKRISLDATYYSATSKNQILNMNVSGANGYNSIVQNAGEIKNNGFEIALGLKPIKTADFEWDITANFTKNKSEVVNLLDNLDTFIIAEGPDNITVEARPGGQMGDIYGESFIRNKAGEIIFEKGLPLTGNRKKVGNYNPDWMLGLGSSISYKGFNLSAQFDIRQGGEIYSYTNAVGRESGILALTESWRDGVVGDGVMSDGNNGYVKNTVKVPAEAWAYAIPRNNAEANIFDASYVKLRQLSFGYSLNNKTASLLGLQSMSLSVVGSNLFLWTDVPNIDPEAQALNGGSLLPGFEVTQLPSSKSYGFKLNMKF</sequence>
<evidence type="ECO:0000256" key="9">
    <source>
        <dbReference type="RuleBase" id="RU003357"/>
    </source>
</evidence>
<comment type="subcellular location">
    <subcellularLocation>
        <location evidence="1 8">Cell outer membrane</location>
        <topology evidence="1 8">Multi-pass membrane protein</topology>
    </subcellularLocation>
</comment>
<dbReference type="InterPro" id="IPR036942">
    <property type="entry name" value="Beta-barrel_TonB_sf"/>
</dbReference>
<keyword evidence="3 8" id="KW-1134">Transmembrane beta strand</keyword>
<evidence type="ECO:0000259" key="11">
    <source>
        <dbReference type="Pfam" id="PF00593"/>
    </source>
</evidence>
<dbReference type="InterPro" id="IPR008969">
    <property type="entry name" value="CarboxyPept-like_regulatory"/>
</dbReference>
<dbReference type="RefSeq" id="WP_172505585.1">
    <property type="nucleotide sequence ID" value="NZ_OENE01000025.1"/>
</dbReference>
<evidence type="ECO:0000256" key="4">
    <source>
        <dbReference type="ARBA" id="ARBA00022692"/>
    </source>
</evidence>
<dbReference type="EMBL" id="OENE01000025">
    <property type="protein sequence ID" value="SOU89267.1"/>
    <property type="molecule type" value="Genomic_DNA"/>
</dbReference>
<dbReference type="InterPro" id="IPR037066">
    <property type="entry name" value="Plug_dom_sf"/>
</dbReference>
<dbReference type="NCBIfam" id="TIGR04057">
    <property type="entry name" value="SusC_RagA_signa"/>
    <property type="match status" value="1"/>
</dbReference>
<dbReference type="Gene3D" id="2.40.170.20">
    <property type="entry name" value="TonB-dependent receptor, beta-barrel domain"/>
    <property type="match status" value="1"/>
</dbReference>
<keyword evidence="7 8" id="KW-0998">Cell outer membrane</keyword>
<dbReference type="Pfam" id="PF00593">
    <property type="entry name" value="TonB_dep_Rec_b-barrel"/>
    <property type="match status" value="1"/>
</dbReference>
<keyword evidence="10" id="KW-0732">Signal</keyword>
<evidence type="ECO:0000256" key="1">
    <source>
        <dbReference type="ARBA" id="ARBA00004571"/>
    </source>
</evidence>
<organism evidence="13 14">
    <name type="scientific">Tenacibaculum finnmarkense genomovar ulcerans</name>
    <dbReference type="NCBI Taxonomy" id="2781388"/>
    <lineage>
        <taxon>Bacteria</taxon>
        <taxon>Pseudomonadati</taxon>
        <taxon>Bacteroidota</taxon>
        <taxon>Flavobacteriia</taxon>
        <taxon>Flavobacteriales</taxon>
        <taxon>Flavobacteriaceae</taxon>
        <taxon>Tenacibaculum</taxon>
        <taxon>Tenacibaculum finnmarkense</taxon>
    </lineage>
</organism>
<feature type="chain" id="PRO_5014156076" evidence="10">
    <location>
        <begin position="19"/>
        <end position="1014"/>
    </location>
</feature>
<protein>
    <submittedName>
        <fullName evidence="13">SusC/RagA family TonB-dependent receptor</fullName>
    </submittedName>
</protein>
<reference evidence="13 14" key="1">
    <citation type="submission" date="2017-11" db="EMBL/GenBank/DDBJ databases">
        <authorList>
            <person name="Duchaud E."/>
        </authorList>
    </citation>
    <scope>NUCLEOTIDE SEQUENCE [LARGE SCALE GENOMIC DNA]</scope>
    <source>
        <strain evidence="13 14">TNO010</strain>
    </source>
</reference>
<comment type="similarity">
    <text evidence="8 9">Belongs to the TonB-dependent receptor family.</text>
</comment>
<evidence type="ECO:0000313" key="14">
    <source>
        <dbReference type="Proteomes" id="UP000490060"/>
    </source>
</evidence>
<dbReference type="Pfam" id="PF13715">
    <property type="entry name" value="CarbopepD_reg_2"/>
    <property type="match status" value="1"/>
</dbReference>
<gene>
    <name evidence="13" type="ORF">TNO010_310123</name>
</gene>
<evidence type="ECO:0000256" key="5">
    <source>
        <dbReference type="ARBA" id="ARBA00023077"/>
    </source>
</evidence>
<dbReference type="AlphaFoldDB" id="A0A2I2MAZ0"/>
<dbReference type="NCBIfam" id="TIGR04056">
    <property type="entry name" value="OMP_RagA_SusC"/>
    <property type="match status" value="1"/>
</dbReference>
<dbReference type="InterPro" id="IPR000531">
    <property type="entry name" value="Beta-barrel_TonB"/>
</dbReference>
<evidence type="ECO:0000256" key="2">
    <source>
        <dbReference type="ARBA" id="ARBA00022448"/>
    </source>
</evidence>
<evidence type="ECO:0000256" key="7">
    <source>
        <dbReference type="ARBA" id="ARBA00023237"/>
    </source>
</evidence>
<dbReference type="Gene3D" id="2.170.130.10">
    <property type="entry name" value="TonB-dependent receptor, plug domain"/>
    <property type="match status" value="1"/>
</dbReference>
<dbReference type="InterPro" id="IPR023996">
    <property type="entry name" value="TonB-dep_OMP_SusC/RagA"/>
</dbReference>
<evidence type="ECO:0000256" key="8">
    <source>
        <dbReference type="PROSITE-ProRule" id="PRU01360"/>
    </source>
</evidence>
<keyword evidence="13" id="KW-0675">Receptor</keyword>
<keyword evidence="4 8" id="KW-0812">Transmembrane</keyword>
<evidence type="ECO:0000259" key="12">
    <source>
        <dbReference type="Pfam" id="PF07715"/>
    </source>
</evidence>
<dbReference type="InterPro" id="IPR023997">
    <property type="entry name" value="TonB-dep_OMP_SusC/RagA_CS"/>
</dbReference>
<dbReference type="SUPFAM" id="SSF49464">
    <property type="entry name" value="Carboxypeptidase regulatory domain-like"/>
    <property type="match status" value="1"/>
</dbReference>
<evidence type="ECO:0000313" key="13">
    <source>
        <dbReference type="EMBL" id="SOU89267.1"/>
    </source>
</evidence>
<keyword evidence="6 8" id="KW-0472">Membrane</keyword>
<dbReference type="PROSITE" id="PS52016">
    <property type="entry name" value="TONB_DEPENDENT_REC_3"/>
    <property type="match status" value="1"/>
</dbReference>